<name>A0A4U5LRP7_STECR</name>
<dbReference type="Pfam" id="PF10327">
    <property type="entry name" value="7TM_GPCR_Sri"/>
    <property type="match status" value="1"/>
</dbReference>
<evidence type="ECO:0000313" key="3">
    <source>
        <dbReference type="Proteomes" id="UP000298663"/>
    </source>
</evidence>
<feature type="transmembrane region" description="Helical" evidence="1">
    <location>
        <begin position="71"/>
        <end position="94"/>
    </location>
</feature>
<feature type="transmembrane region" description="Helical" evidence="1">
    <location>
        <begin position="283"/>
        <end position="312"/>
    </location>
</feature>
<dbReference type="InterPro" id="IPR019429">
    <property type="entry name" value="7TM_GPCR_serpentine_rcpt_Sri"/>
</dbReference>
<feature type="transmembrane region" description="Helical" evidence="1">
    <location>
        <begin position="236"/>
        <end position="262"/>
    </location>
</feature>
<gene>
    <name evidence="2" type="ORF">L596_030081</name>
</gene>
<keyword evidence="3" id="KW-1185">Reference proteome</keyword>
<evidence type="ECO:0000313" key="2">
    <source>
        <dbReference type="EMBL" id="TKR58666.1"/>
    </source>
</evidence>
<feature type="transmembrane region" description="Helical" evidence="1">
    <location>
        <begin position="136"/>
        <end position="156"/>
    </location>
</feature>
<keyword evidence="1" id="KW-0812">Transmembrane</keyword>
<organism evidence="2 3">
    <name type="scientific">Steinernema carpocapsae</name>
    <name type="common">Entomopathogenic nematode</name>
    <dbReference type="NCBI Taxonomy" id="34508"/>
    <lineage>
        <taxon>Eukaryota</taxon>
        <taxon>Metazoa</taxon>
        <taxon>Ecdysozoa</taxon>
        <taxon>Nematoda</taxon>
        <taxon>Chromadorea</taxon>
        <taxon>Rhabditida</taxon>
        <taxon>Tylenchina</taxon>
        <taxon>Panagrolaimomorpha</taxon>
        <taxon>Strongyloidoidea</taxon>
        <taxon>Steinernematidae</taxon>
        <taxon>Steinernema</taxon>
    </lineage>
</organism>
<accession>A0A4U5LRP7</accession>
<reference evidence="2 3" key="2">
    <citation type="journal article" date="2019" name="G3 (Bethesda)">
        <title>Hybrid Assembly of the Genome of the Entomopathogenic Nematode Steinernema carpocapsae Identifies the X-Chromosome.</title>
        <authorList>
            <person name="Serra L."/>
            <person name="Macchietto M."/>
            <person name="Macias-Munoz A."/>
            <person name="McGill C.J."/>
            <person name="Rodriguez I.M."/>
            <person name="Rodriguez B."/>
            <person name="Murad R."/>
            <person name="Mortazavi A."/>
        </authorList>
    </citation>
    <scope>NUCLEOTIDE SEQUENCE [LARGE SCALE GENOMIC DNA]</scope>
    <source>
        <strain evidence="2 3">ALL</strain>
    </source>
</reference>
<feature type="transmembrane region" description="Helical" evidence="1">
    <location>
        <begin position="21"/>
        <end position="40"/>
    </location>
</feature>
<dbReference type="AlphaFoldDB" id="A0A4U5LRP7"/>
<comment type="caution">
    <text evidence="2">The sequence shown here is derived from an EMBL/GenBank/DDBJ whole genome shotgun (WGS) entry which is preliminary data.</text>
</comment>
<evidence type="ECO:0008006" key="4">
    <source>
        <dbReference type="Google" id="ProtNLM"/>
    </source>
</evidence>
<feature type="transmembrane region" description="Helical" evidence="1">
    <location>
        <begin position="176"/>
        <end position="196"/>
    </location>
</feature>
<feature type="transmembrane region" description="Helical" evidence="1">
    <location>
        <begin position="318"/>
        <end position="341"/>
    </location>
</feature>
<sequence length="380" mass="42914">MTFWHKRSSTRRPKPVPRNAGDVYWWVSFAAIGHALSGFAHKEFCLPTTNNVSFSMLNRSLVDEYLASFEILRWVIHFHAAVAIPINVVAIYLSEMLAHPFWVVCLAQYYVPLSQITGCFATGLAKNMGPDVGFGLMITLTYLMYAYLVALVIAICHRINSLLQFSFFSSVLRKKLVFMLGMVLNVVLPAFPGYLVSICYMTNKEYKRAAVELQPDYAPFFDQVEVFGSSFQQRPVLAVCGVLLSLILFWSIFVLSCVSLVIHLLKATRLGMSKIAYRTHVQLVFALSVQTAIPMVFFAIPLISLVCGYLFKISFLDVLFGAMQVMVSLHSILNALTVISIKPYRTVLMRMVNDVSMKILKRNVFKIHTHHVQQCAVVVK</sequence>
<feature type="transmembrane region" description="Helical" evidence="1">
    <location>
        <begin position="101"/>
        <end position="124"/>
    </location>
</feature>
<dbReference type="Proteomes" id="UP000298663">
    <property type="component" value="Unassembled WGS sequence"/>
</dbReference>
<protein>
    <recommendedName>
        <fullName evidence="4">G-protein coupled receptors family 1 profile domain-containing protein</fullName>
    </recommendedName>
</protein>
<keyword evidence="1" id="KW-1133">Transmembrane helix</keyword>
<keyword evidence="1" id="KW-0472">Membrane</keyword>
<reference evidence="2 3" key="1">
    <citation type="journal article" date="2015" name="Genome Biol.">
        <title>Comparative genomics of Steinernema reveals deeply conserved gene regulatory networks.</title>
        <authorList>
            <person name="Dillman A.R."/>
            <person name="Macchietto M."/>
            <person name="Porter C.F."/>
            <person name="Rogers A."/>
            <person name="Williams B."/>
            <person name="Antoshechkin I."/>
            <person name="Lee M.M."/>
            <person name="Goodwin Z."/>
            <person name="Lu X."/>
            <person name="Lewis E.E."/>
            <person name="Goodrich-Blair H."/>
            <person name="Stock S.P."/>
            <person name="Adams B.J."/>
            <person name="Sternberg P.W."/>
            <person name="Mortazavi A."/>
        </authorList>
    </citation>
    <scope>NUCLEOTIDE SEQUENCE [LARGE SCALE GENOMIC DNA]</scope>
    <source>
        <strain evidence="2 3">ALL</strain>
    </source>
</reference>
<proteinExistence type="predicted"/>
<dbReference type="PANTHER" id="PTHR22941">
    <property type="entry name" value="SERPENTINE RECEPTOR"/>
    <property type="match status" value="1"/>
</dbReference>
<dbReference type="InterPro" id="IPR053220">
    <property type="entry name" value="Nematode_rcpt-like_serp_H"/>
</dbReference>
<dbReference type="EMBL" id="AZBU02000013">
    <property type="protein sequence ID" value="TKR58666.1"/>
    <property type="molecule type" value="Genomic_DNA"/>
</dbReference>
<dbReference type="OrthoDB" id="5833311at2759"/>
<dbReference type="PANTHER" id="PTHR22941:SF26">
    <property type="entry name" value="SERPENTINE RECEPTOR, CLASS H"/>
    <property type="match status" value="1"/>
</dbReference>
<evidence type="ECO:0000256" key="1">
    <source>
        <dbReference type="SAM" id="Phobius"/>
    </source>
</evidence>